<gene>
    <name evidence="2" type="ORF">EV644_102433</name>
</gene>
<dbReference type="SUPFAM" id="SSF52540">
    <property type="entry name" value="P-loop containing nucleoside triphosphate hydrolases"/>
    <property type="match status" value="1"/>
</dbReference>
<dbReference type="EMBL" id="SLWM01000002">
    <property type="protein sequence ID" value="TCO29713.1"/>
    <property type="molecule type" value="Genomic_DNA"/>
</dbReference>
<dbReference type="PRINTS" id="PR00364">
    <property type="entry name" value="DISEASERSIST"/>
</dbReference>
<organism evidence="2 3">
    <name type="scientific">Kribbella orskensis</name>
    <dbReference type="NCBI Taxonomy" id="2512216"/>
    <lineage>
        <taxon>Bacteria</taxon>
        <taxon>Bacillati</taxon>
        <taxon>Actinomycetota</taxon>
        <taxon>Actinomycetes</taxon>
        <taxon>Propionibacteriales</taxon>
        <taxon>Kribbellaceae</taxon>
        <taxon>Kribbella</taxon>
    </lineage>
</organism>
<dbReference type="Gene3D" id="3.40.50.300">
    <property type="entry name" value="P-loop containing nucleotide triphosphate hydrolases"/>
    <property type="match status" value="1"/>
</dbReference>
<evidence type="ECO:0000313" key="3">
    <source>
        <dbReference type="Proteomes" id="UP000295818"/>
    </source>
</evidence>
<dbReference type="SUPFAM" id="SSF48452">
    <property type="entry name" value="TPR-like"/>
    <property type="match status" value="1"/>
</dbReference>
<reference evidence="2 3" key="1">
    <citation type="journal article" date="2015" name="Stand. Genomic Sci.">
        <title>Genomic Encyclopedia of Bacterial and Archaeal Type Strains, Phase III: the genomes of soil and plant-associated and newly described type strains.</title>
        <authorList>
            <person name="Whitman W.B."/>
            <person name="Woyke T."/>
            <person name="Klenk H.P."/>
            <person name="Zhou Y."/>
            <person name="Lilburn T.G."/>
            <person name="Beck B.J."/>
            <person name="De Vos P."/>
            <person name="Vandamme P."/>
            <person name="Eisen J.A."/>
            <person name="Garrity G."/>
            <person name="Hugenholtz P."/>
            <person name="Kyrpides N.C."/>
        </authorList>
    </citation>
    <scope>NUCLEOTIDE SEQUENCE [LARGE SCALE GENOMIC DNA]</scope>
    <source>
        <strain evidence="2 3">VKM Ac-2538</strain>
    </source>
</reference>
<dbReference type="InterPro" id="IPR053137">
    <property type="entry name" value="NLR-like"/>
</dbReference>
<sequence length="806" mass="87676">MKRLYPPRVRMRFLWIVLALIGAGLLLASVSSVRQTIDRFFSADLATRDQLSSTYSLAVGLVSLLLSVTGFVLQSRTRTATSNKEPLDTTGVPVAGMGSLAVPTLDSAERVRGRNELVEDLLSLYGRRSRHPSRIQVLHGTAGGGKTTVAHQVALQAQRLDVEVWWVSAAAFTDLQTGMRLLARTLGATTQELDHEWADHAPDVVWRRLMAYPKRWLLVIDNADDTRLLAPPGEPVAHQRGWLRPLAGKQGAVMLTTRDSTTTTWGAWCQLREIPLLSSTDGAQVLCDQIQHDAGTIADAEDLSVRLGGLPLALTLAGRYLADANQLRLLGSFTTFTDYKNALDTSGLTAVFPDETDRLSVNEARQVIARTWELSLSLLADRGLPLTRTMLRLLAAFADAPIPCQQILDPKLLGESAQFGGSDAAQIRGLLHGLTSLGLIDLAVDTNAAQSGEGSASMVIRLHPLIRDASLHHLAVTQQFQVTTSLAARLLVHACSELDPENPVNWPDWQLLVPHGVHLLTAEARTSTPSPQTVVDATEAAARACQFLRHTGQFPAAQAQGTLIYNTAAPVLGPENPAVLTVRAELALLAGEGGLREHARDQLTELVSIYERVLGSEHPQTLYVRADAAAWTGRARGHRSARDQFADLLPVCQRVLGDEHPHTLTVRLHLAAWTGEAGAPEAARDQLAALLPVRQRILGAEHPDTLHTRHNLAKWTGIAGDPVGARDQFLALLHLRERVLGLEHPHTLANRARLAAWTGNAGDPWSARDQFIDLLPVRRRVLGPDHPHTLSTEAAVTEWSARCSQS</sequence>
<dbReference type="InterPro" id="IPR007111">
    <property type="entry name" value="NACHT_NTPase"/>
</dbReference>
<dbReference type="PANTHER" id="PTHR46082">
    <property type="entry name" value="ATP/GTP-BINDING PROTEIN-RELATED"/>
    <property type="match status" value="1"/>
</dbReference>
<proteinExistence type="predicted"/>
<comment type="caution">
    <text evidence="2">The sequence shown here is derived from an EMBL/GenBank/DDBJ whole genome shotgun (WGS) entry which is preliminary data.</text>
</comment>
<dbReference type="Proteomes" id="UP000295818">
    <property type="component" value="Unassembled WGS sequence"/>
</dbReference>
<evidence type="ECO:0000259" key="1">
    <source>
        <dbReference type="Pfam" id="PF05729"/>
    </source>
</evidence>
<dbReference type="Pfam" id="PF13374">
    <property type="entry name" value="TPR_10"/>
    <property type="match status" value="4"/>
</dbReference>
<accession>A0ABY2BS22</accession>
<dbReference type="InterPro" id="IPR027417">
    <property type="entry name" value="P-loop_NTPase"/>
</dbReference>
<dbReference type="PANTHER" id="PTHR46082:SF6">
    <property type="entry name" value="AAA+ ATPASE DOMAIN-CONTAINING PROTEIN-RELATED"/>
    <property type="match status" value="1"/>
</dbReference>
<dbReference type="Pfam" id="PF05729">
    <property type="entry name" value="NACHT"/>
    <property type="match status" value="1"/>
</dbReference>
<feature type="domain" description="NACHT" evidence="1">
    <location>
        <begin position="136"/>
        <end position="265"/>
    </location>
</feature>
<name>A0ABY2BS22_9ACTN</name>
<dbReference type="InterPro" id="IPR011990">
    <property type="entry name" value="TPR-like_helical_dom_sf"/>
</dbReference>
<dbReference type="RefSeq" id="WP_132187940.1">
    <property type="nucleotide sequence ID" value="NZ_SLWM01000002.1"/>
</dbReference>
<evidence type="ECO:0000313" key="2">
    <source>
        <dbReference type="EMBL" id="TCO29713.1"/>
    </source>
</evidence>
<keyword evidence="3" id="KW-1185">Reference proteome</keyword>
<dbReference type="Gene3D" id="1.25.40.10">
    <property type="entry name" value="Tetratricopeptide repeat domain"/>
    <property type="match status" value="2"/>
</dbReference>
<protein>
    <submittedName>
        <fullName evidence="2">Tetratricopeptide repeat protein</fullName>
    </submittedName>
</protein>